<evidence type="ECO:0000313" key="8">
    <source>
        <dbReference type="EMBL" id="CAH0401018.1"/>
    </source>
</evidence>
<dbReference type="Pfam" id="PF00293">
    <property type="entry name" value="NUDIX"/>
    <property type="match status" value="1"/>
</dbReference>
<keyword evidence="3" id="KW-0479">Metal-binding</keyword>
<evidence type="ECO:0000256" key="5">
    <source>
        <dbReference type="ARBA" id="ARBA00022842"/>
    </source>
</evidence>
<evidence type="ECO:0000256" key="4">
    <source>
        <dbReference type="ARBA" id="ARBA00022801"/>
    </source>
</evidence>
<evidence type="ECO:0000256" key="2">
    <source>
        <dbReference type="ARBA" id="ARBA00001946"/>
    </source>
</evidence>
<name>A0ABN8B2Z4_CHISP</name>
<dbReference type="InterPro" id="IPR000086">
    <property type="entry name" value="NUDIX_hydrolase_dom"/>
</dbReference>
<keyword evidence="9" id="KW-1185">Reference proteome</keyword>
<accession>A0ABN8B2Z4</accession>
<dbReference type="CDD" id="cd03426">
    <property type="entry name" value="NUDIX_CoAse_Nudt7"/>
    <property type="match status" value="1"/>
</dbReference>
<dbReference type="SUPFAM" id="SSF55811">
    <property type="entry name" value="Nudix"/>
    <property type="match status" value="1"/>
</dbReference>
<evidence type="ECO:0000256" key="6">
    <source>
        <dbReference type="ARBA" id="ARBA00023211"/>
    </source>
</evidence>
<dbReference type="EMBL" id="OU963911">
    <property type="protein sequence ID" value="CAH0401018.1"/>
    <property type="molecule type" value="Genomic_DNA"/>
</dbReference>
<dbReference type="PANTHER" id="PTHR12992">
    <property type="entry name" value="NUDIX HYDROLASE"/>
    <property type="match status" value="1"/>
</dbReference>
<dbReference type="PROSITE" id="PS00893">
    <property type="entry name" value="NUDIX_BOX"/>
    <property type="match status" value="1"/>
</dbReference>
<comment type="cofactor">
    <cofactor evidence="1">
        <name>Mn(2+)</name>
        <dbReference type="ChEBI" id="CHEBI:29035"/>
    </cofactor>
</comment>
<gene>
    <name evidence="8" type="ORF">CHILSU_LOCUS4230</name>
</gene>
<keyword evidence="5" id="KW-0460">Magnesium</keyword>
<feature type="domain" description="Nudix hydrolase" evidence="7">
    <location>
        <begin position="35"/>
        <end position="170"/>
    </location>
</feature>
<reference evidence="8" key="1">
    <citation type="submission" date="2021-12" db="EMBL/GenBank/DDBJ databases">
        <authorList>
            <person name="King R."/>
        </authorList>
    </citation>
    <scope>NUCLEOTIDE SEQUENCE</scope>
</reference>
<dbReference type="Proteomes" id="UP001153292">
    <property type="component" value="Chromosome 18"/>
</dbReference>
<dbReference type="Gene3D" id="3.90.79.10">
    <property type="entry name" value="Nucleoside Triphosphate Pyrophosphohydrolase"/>
    <property type="match status" value="1"/>
</dbReference>
<keyword evidence="6" id="KW-0464">Manganese</keyword>
<dbReference type="InterPro" id="IPR015797">
    <property type="entry name" value="NUDIX_hydrolase-like_dom_sf"/>
</dbReference>
<evidence type="ECO:0000256" key="3">
    <source>
        <dbReference type="ARBA" id="ARBA00022723"/>
    </source>
</evidence>
<protein>
    <recommendedName>
        <fullName evidence="7">Nudix hydrolase domain-containing protein</fullName>
    </recommendedName>
</protein>
<comment type="cofactor">
    <cofactor evidence="2">
        <name>Mg(2+)</name>
        <dbReference type="ChEBI" id="CHEBI:18420"/>
    </cofactor>
</comment>
<dbReference type="InterPro" id="IPR020084">
    <property type="entry name" value="NUDIX_hydrolase_CS"/>
</dbReference>
<proteinExistence type="predicted"/>
<dbReference type="PROSITE" id="PS51462">
    <property type="entry name" value="NUDIX"/>
    <property type="match status" value="1"/>
</dbReference>
<dbReference type="InterPro" id="IPR045121">
    <property type="entry name" value="CoAse"/>
</dbReference>
<dbReference type="PANTHER" id="PTHR12992:SF11">
    <property type="entry name" value="MITOCHONDRIAL COENZYME A DIPHOSPHATASE NUDT8"/>
    <property type="match status" value="1"/>
</dbReference>
<organism evidence="8 9">
    <name type="scientific">Chilo suppressalis</name>
    <name type="common">Asiatic rice borer moth</name>
    <dbReference type="NCBI Taxonomy" id="168631"/>
    <lineage>
        <taxon>Eukaryota</taxon>
        <taxon>Metazoa</taxon>
        <taxon>Ecdysozoa</taxon>
        <taxon>Arthropoda</taxon>
        <taxon>Hexapoda</taxon>
        <taxon>Insecta</taxon>
        <taxon>Pterygota</taxon>
        <taxon>Neoptera</taxon>
        <taxon>Endopterygota</taxon>
        <taxon>Lepidoptera</taxon>
        <taxon>Glossata</taxon>
        <taxon>Ditrysia</taxon>
        <taxon>Pyraloidea</taxon>
        <taxon>Crambidae</taxon>
        <taxon>Crambinae</taxon>
        <taxon>Chilo</taxon>
    </lineage>
</organism>
<evidence type="ECO:0000256" key="1">
    <source>
        <dbReference type="ARBA" id="ARBA00001936"/>
    </source>
</evidence>
<evidence type="ECO:0000313" key="9">
    <source>
        <dbReference type="Proteomes" id="UP001153292"/>
    </source>
</evidence>
<evidence type="ECO:0000259" key="7">
    <source>
        <dbReference type="PROSITE" id="PS51462"/>
    </source>
</evidence>
<keyword evidence="4" id="KW-0378">Hydrolase</keyword>
<sequence length="218" mass="24887">MSLSPQVLLSNMVRERCVTKLKELPALITRKSKNKAQASVLVPICVDNGRVCLLYTLRSSNLKAHSGQVSFPGGKADENESVIRTALRETEEEIGIPHDSIDVWTVMPQVEGRNREIRITPVVGVINNFDMKNLTPNLHEVDEIFTVSMEELCNKEIHGHVPYENINIPVYNTAKHRIWGITAVITHFFLQSFLPENIYELDEMRKQYTFKELMPSKL</sequence>